<evidence type="ECO:0000259" key="2">
    <source>
        <dbReference type="Pfam" id="PF21789"/>
    </source>
</evidence>
<proteinExistence type="predicted"/>
<sequence length="443" mass="49592">VSDFPHLLKCLRNGLLKQSFNTPAGEVSLRPVRAALRLDGSNVTFQAMPGITRCHINPNNFEKMRVSYAFQLFGDTVLNGLRFYKTELEATIGSIEPVLIFFEMIRDLIQVMTSRFPDKALRPGSGKEDQLLSFLAYLTEWELHAGGKGGFLSTSTAVGLRVTISSVLSLLDYLTQHVNYDYILTSKLSQDPVENLFGIARQSSGCNTHPTPQQFLVTISCLSFYGLARSVSNGNAEPGVLTALLEPSTGHAKPGKDDLIQKLLEDGNLCSEEHHVQQLHDIAPDHAACVSAKSDERLIYYFCGYVARKFVLKANCDDCHALLLTNKESVKLLKAADYTRLRDKGGLLYPSGHLFRFIRKLENLFTSCFSTQELHHESVLDLVALVQQQRDNSVGCDRHSQSLTARMIAFYVTTRLHFFVKSLNRAKTSRREAAKYQKMSRCT</sequence>
<dbReference type="AlphaFoldDB" id="A0A147BL06"/>
<reference evidence="3" key="1">
    <citation type="journal article" date="2018" name="PLoS Negl. Trop. Dis.">
        <title>Sialome diversity of ticks revealed by RNAseq of single tick salivary glands.</title>
        <authorList>
            <person name="Perner J."/>
            <person name="Kropackova S."/>
            <person name="Kopacek P."/>
            <person name="Ribeiro J.M."/>
        </authorList>
    </citation>
    <scope>NUCLEOTIDE SEQUENCE</scope>
    <source>
        <strain evidence="3">Siblings of single egg batch collected in Ceske Budejovice</strain>
        <tissue evidence="3">Salivary glands</tissue>
    </source>
</reference>
<dbReference type="InterPro" id="IPR048366">
    <property type="entry name" value="TNP-like_GBD"/>
</dbReference>
<dbReference type="Pfam" id="PF21789">
    <property type="entry name" value="TNP-like_RNaseH_C"/>
    <property type="match status" value="1"/>
</dbReference>
<accession>A0A147BL06</accession>
<evidence type="ECO:0000313" key="3">
    <source>
        <dbReference type="EMBL" id="JAR91152.1"/>
    </source>
</evidence>
<dbReference type="InterPro" id="IPR048367">
    <property type="entry name" value="TNP-like_RNaseH_C"/>
</dbReference>
<organism evidence="3">
    <name type="scientific">Ixodes ricinus</name>
    <name type="common">Common tick</name>
    <name type="synonym">Acarus ricinus</name>
    <dbReference type="NCBI Taxonomy" id="34613"/>
    <lineage>
        <taxon>Eukaryota</taxon>
        <taxon>Metazoa</taxon>
        <taxon>Ecdysozoa</taxon>
        <taxon>Arthropoda</taxon>
        <taxon>Chelicerata</taxon>
        <taxon>Arachnida</taxon>
        <taxon>Acari</taxon>
        <taxon>Parasitiformes</taxon>
        <taxon>Ixodida</taxon>
        <taxon>Ixodoidea</taxon>
        <taxon>Ixodidae</taxon>
        <taxon>Ixodinae</taxon>
        <taxon>Ixodes</taxon>
    </lineage>
</organism>
<evidence type="ECO:0000259" key="1">
    <source>
        <dbReference type="Pfam" id="PF21788"/>
    </source>
</evidence>
<feature type="domain" description="Transposable element P transposase-like GTP-binding insertion" evidence="1">
    <location>
        <begin position="6"/>
        <end position="116"/>
    </location>
</feature>
<name>A0A147BL06_IXORI</name>
<protein>
    <submittedName>
        <fullName evidence="3">Putative transposable element</fullName>
    </submittedName>
</protein>
<feature type="non-terminal residue" evidence="3">
    <location>
        <position position="1"/>
    </location>
</feature>
<dbReference type="PANTHER" id="PTHR47577:SF2">
    <property type="entry name" value="THAP DOMAIN CONTAINING 9"/>
    <property type="match status" value="1"/>
</dbReference>
<dbReference type="EMBL" id="GEGO01004252">
    <property type="protein sequence ID" value="JAR91152.1"/>
    <property type="molecule type" value="Transcribed_RNA"/>
</dbReference>
<dbReference type="PANTHER" id="PTHR47577">
    <property type="entry name" value="THAP DOMAIN-CONTAINING PROTEIN 6"/>
    <property type="match status" value="1"/>
</dbReference>
<feature type="domain" description="Transposable element P transposase-like RNase H C-terminal" evidence="2">
    <location>
        <begin position="186"/>
        <end position="215"/>
    </location>
</feature>
<dbReference type="Pfam" id="PF21788">
    <property type="entry name" value="TNP-like_GBD"/>
    <property type="match status" value="1"/>
</dbReference>